<evidence type="ECO:0000313" key="9">
    <source>
        <dbReference type="EMBL" id="GGJ43555.1"/>
    </source>
</evidence>
<comment type="caution">
    <text evidence="9">The sequence shown here is derived from an EMBL/GenBank/DDBJ whole genome shotgun (WGS) entry which is preliminary data.</text>
</comment>
<feature type="transmembrane region" description="Helical" evidence="7">
    <location>
        <begin position="239"/>
        <end position="260"/>
    </location>
</feature>
<dbReference type="CDD" id="cd06261">
    <property type="entry name" value="TM_PBP2"/>
    <property type="match status" value="1"/>
</dbReference>
<protein>
    <submittedName>
        <fullName evidence="9">ABC transporter permease protein y4oR</fullName>
    </submittedName>
</protein>
<feature type="transmembrane region" description="Helical" evidence="7">
    <location>
        <begin position="105"/>
        <end position="126"/>
    </location>
</feature>
<comment type="subcellular location">
    <subcellularLocation>
        <location evidence="1 7">Cell membrane</location>
        <topology evidence="1 7">Multi-pass membrane protein</topology>
    </subcellularLocation>
</comment>
<evidence type="ECO:0000256" key="7">
    <source>
        <dbReference type="RuleBase" id="RU363032"/>
    </source>
</evidence>
<keyword evidence="3" id="KW-1003">Cell membrane</keyword>
<evidence type="ECO:0000256" key="4">
    <source>
        <dbReference type="ARBA" id="ARBA00022692"/>
    </source>
</evidence>
<feature type="transmembrane region" description="Helical" evidence="7">
    <location>
        <begin position="7"/>
        <end position="28"/>
    </location>
</feature>
<keyword evidence="2 7" id="KW-0813">Transport</keyword>
<dbReference type="Gene3D" id="1.10.3720.10">
    <property type="entry name" value="MetI-like"/>
    <property type="match status" value="1"/>
</dbReference>
<evidence type="ECO:0000259" key="8">
    <source>
        <dbReference type="PROSITE" id="PS50928"/>
    </source>
</evidence>
<keyword evidence="5 7" id="KW-1133">Transmembrane helix</keyword>
<organism evidence="9 10">
    <name type="scientific">Deinococcus roseus</name>
    <dbReference type="NCBI Taxonomy" id="392414"/>
    <lineage>
        <taxon>Bacteria</taxon>
        <taxon>Thermotogati</taxon>
        <taxon>Deinococcota</taxon>
        <taxon>Deinococci</taxon>
        <taxon>Deinococcales</taxon>
        <taxon>Deinococcaceae</taxon>
        <taxon>Deinococcus</taxon>
    </lineage>
</organism>
<accession>A0ABQ2D531</accession>
<dbReference type="PROSITE" id="PS50928">
    <property type="entry name" value="ABC_TM1"/>
    <property type="match status" value="1"/>
</dbReference>
<sequence>MTPRLTLQLIAGFAILLFLSAYVFPYFYLLSTSLKPAVDAITVPPTLLPEAFSLQNYLTVLANPGTLKSFSNSLIIALCSTLLSLVLSVPAAYGITRYSTVPGRLFLVLALCARMIPYISIGVPLFNFMKNLHLIDTHLAVILAHTTINLPLSIWLMCSFFEGFPTAIEEAARVDGCSRFGALIRVIVPVASGGIAVTAIFAFLTSWNEFLFSLLLTTVNAKTAPIAIAEFNTQYSVDWGAMAAMSILFSLPVMLFSFFMQKRIVSGLTMGAVKQ</sequence>
<dbReference type="EMBL" id="BMOD01000013">
    <property type="protein sequence ID" value="GGJ43555.1"/>
    <property type="molecule type" value="Genomic_DNA"/>
</dbReference>
<evidence type="ECO:0000256" key="5">
    <source>
        <dbReference type="ARBA" id="ARBA00022989"/>
    </source>
</evidence>
<feature type="transmembrane region" description="Helical" evidence="7">
    <location>
        <begin position="74"/>
        <end position="93"/>
    </location>
</feature>
<evidence type="ECO:0000256" key="2">
    <source>
        <dbReference type="ARBA" id="ARBA00022448"/>
    </source>
</evidence>
<dbReference type="PANTHER" id="PTHR32243:SF52">
    <property type="entry name" value="ABC TRANSPORTER PERMEASE PROTEIN"/>
    <property type="match status" value="1"/>
</dbReference>
<evidence type="ECO:0000256" key="3">
    <source>
        <dbReference type="ARBA" id="ARBA00022475"/>
    </source>
</evidence>
<dbReference type="Pfam" id="PF00528">
    <property type="entry name" value="BPD_transp_1"/>
    <property type="match status" value="1"/>
</dbReference>
<name>A0ABQ2D531_9DEIO</name>
<gene>
    <name evidence="9" type="ORF">GCM10008938_32310</name>
</gene>
<feature type="domain" description="ABC transmembrane type-1" evidence="8">
    <location>
        <begin position="70"/>
        <end position="260"/>
    </location>
</feature>
<reference evidence="10" key="1">
    <citation type="journal article" date="2019" name="Int. J. Syst. Evol. Microbiol.">
        <title>The Global Catalogue of Microorganisms (GCM) 10K type strain sequencing project: providing services to taxonomists for standard genome sequencing and annotation.</title>
        <authorList>
            <consortium name="The Broad Institute Genomics Platform"/>
            <consortium name="The Broad Institute Genome Sequencing Center for Infectious Disease"/>
            <person name="Wu L."/>
            <person name="Ma J."/>
        </authorList>
    </citation>
    <scope>NUCLEOTIDE SEQUENCE [LARGE SCALE GENOMIC DNA]</scope>
    <source>
        <strain evidence="10">JCM 14370</strain>
    </source>
</reference>
<proteinExistence type="inferred from homology"/>
<keyword evidence="10" id="KW-1185">Reference proteome</keyword>
<dbReference type="InterPro" id="IPR000515">
    <property type="entry name" value="MetI-like"/>
</dbReference>
<dbReference type="PANTHER" id="PTHR32243">
    <property type="entry name" value="MALTOSE TRANSPORT SYSTEM PERMEASE-RELATED"/>
    <property type="match status" value="1"/>
</dbReference>
<dbReference type="InterPro" id="IPR050901">
    <property type="entry name" value="BP-dep_ABC_trans_perm"/>
</dbReference>
<feature type="transmembrane region" description="Helical" evidence="7">
    <location>
        <begin position="182"/>
        <end position="204"/>
    </location>
</feature>
<comment type="similarity">
    <text evidence="7">Belongs to the binding-protein-dependent transport system permease family.</text>
</comment>
<evidence type="ECO:0000313" key="10">
    <source>
        <dbReference type="Proteomes" id="UP000632222"/>
    </source>
</evidence>
<evidence type="ECO:0000256" key="6">
    <source>
        <dbReference type="ARBA" id="ARBA00023136"/>
    </source>
</evidence>
<evidence type="ECO:0000256" key="1">
    <source>
        <dbReference type="ARBA" id="ARBA00004651"/>
    </source>
</evidence>
<keyword evidence="4 7" id="KW-0812">Transmembrane</keyword>
<dbReference type="Proteomes" id="UP000632222">
    <property type="component" value="Unassembled WGS sequence"/>
</dbReference>
<dbReference type="SUPFAM" id="SSF161098">
    <property type="entry name" value="MetI-like"/>
    <property type="match status" value="1"/>
</dbReference>
<keyword evidence="6 7" id="KW-0472">Membrane</keyword>
<dbReference type="RefSeq" id="WP_189004176.1">
    <property type="nucleotide sequence ID" value="NZ_BMOD01000013.1"/>
</dbReference>
<feature type="transmembrane region" description="Helical" evidence="7">
    <location>
        <begin position="138"/>
        <end position="161"/>
    </location>
</feature>
<dbReference type="InterPro" id="IPR035906">
    <property type="entry name" value="MetI-like_sf"/>
</dbReference>